<evidence type="ECO:0000256" key="1">
    <source>
        <dbReference type="ARBA" id="ARBA00004569"/>
    </source>
</evidence>
<keyword evidence="3" id="KW-1015">Disulfide bond</keyword>
<comment type="similarity">
    <text evidence="4">Belongs to the CHCHD7 family.</text>
</comment>
<evidence type="ECO:0000256" key="2">
    <source>
        <dbReference type="ARBA" id="ARBA00023128"/>
    </source>
</evidence>
<evidence type="ECO:0000256" key="4">
    <source>
        <dbReference type="ARBA" id="ARBA00038205"/>
    </source>
</evidence>
<dbReference type="AlphaFoldDB" id="A0A6J2IZV9"/>
<reference evidence="7 8" key="1">
    <citation type="submission" date="2025-04" db="UniProtKB">
        <authorList>
            <consortium name="RefSeq"/>
        </authorList>
    </citation>
    <scope>IDENTIFICATION</scope>
    <source>
        <tissue evidence="7 8">Muscle</tissue>
    </source>
</reference>
<name>A0A6J2IZV9_9PASS</name>
<dbReference type="RefSeq" id="XP_027604836.1">
    <property type="nucleotide sequence ID" value="XM_027749035.2"/>
</dbReference>
<dbReference type="RefSeq" id="XP_027604838.1">
    <property type="nucleotide sequence ID" value="XM_027749037.2"/>
</dbReference>
<sequence length="119" mass="13757">MSRHAQKLRDHDINPCVAETDATTKCLNENNYKKDMCTAYFLKYKNCRKFWVQVVSVCVAGRLKQMHIKALHSILLSLPSACHYDAKEKKWCETRDALSRREKENLGISGEALLTRNLN</sequence>
<evidence type="ECO:0000256" key="3">
    <source>
        <dbReference type="ARBA" id="ARBA00023157"/>
    </source>
</evidence>
<protein>
    <recommendedName>
        <fullName evidence="5">Coiled-coil-helix-coiled-coil-helix domain-containing protein 7</fullName>
    </recommendedName>
</protein>
<dbReference type="Proteomes" id="UP000504627">
    <property type="component" value="Unplaced"/>
</dbReference>
<dbReference type="PANTHER" id="PTHR46811:SF1">
    <property type="entry name" value="COILED-COIL-HELIX-COILED-COIL-HELIX DOMAIN-CONTAINING PROTEIN 7"/>
    <property type="match status" value="1"/>
</dbReference>
<comment type="subcellular location">
    <subcellularLocation>
        <location evidence="1">Mitochondrion intermembrane space</location>
    </subcellularLocation>
</comment>
<dbReference type="RefSeq" id="XP_027604839.1">
    <property type="nucleotide sequence ID" value="XM_027749038.2"/>
</dbReference>
<dbReference type="RefSeq" id="XP_027604840.1">
    <property type="nucleotide sequence ID" value="XM_027749039.2"/>
</dbReference>
<gene>
    <name evidence="7 8 9 10" type="primary">CHCHD7</name>
</gene>
<dbReference type="GO" id="GO:0033108">
    <property type="term" value="P:mitochondrial respiratory chain complex assembly"/>
    <property type="evidence" value="ECO:0007669"/>
    <property type="project" value="TreeGrafter"/>
</dbReference>
<dbReference type="GO" id="GO:0005758">
    <property type="term" value="C:mitochondrial intermembrane space"/>
    <property type="evidence" value="ECO:0007669"/>
    <property type="project" value="UniProtKB-SubCell"/>
</dbReference>
<dbReference type="PROSITE" id="PS51808">
    <property type="entry name" value="CHCH"/>
    <property type="match status" value="1"/>
</dbReference>
<organism evidence="6 8">
    <name type="scientific">Pipra filicauda</name>
    <name type="common">Wire-tailed manakin</name>
    <dbReference type="NCBI Taxonomy" id="649802"/>
    <lineage>
        <taxon>Eukaryota</taxon>
        <taxon>Metazoa</taxon>
        <taxon>Chordata</taxon>
        <taxon>Craniata</taxon>
        <taxon>Vertebrata</taxon>
        <taxon>Euteleostomi</taxon>
        <taxon>Archelosauria</taxon>
        <taxon>Archosauria</taxon>
        <taxon>Dinosauria</taxon>
        <taxon>Saurischia</taxon>
        <taxon>Theropoda</taxon>
        <taxon>Coelurosauria</taxon>
        <taxon>Aves</taxon>
        <taxon>Neognathae</taxon>
        <taxon>Neoaves</taxon>
        <taxon>Telluraves</taxon>
        <taxon>Australaves</taxon>
        <taxon>Passeriformes</taxon>
        <taxon>Pipridae</taxon>
        <taxon>Pipra</taxon>
    </lineage>
</organism>
<evidence type="ECO:0000313" key="8">
    <source>
        <dbReference type="RefSeq" id="XP_027604838.1"/>
    </source>
</evidence>
<evidence type="ECO:0000313" key="6">
    <source>
        <dbReference type="Proteomes" id="UP000504627"/>
    </source>
</evidence>
<keyword evidence="2" id="KW-0496">Mitochondrion</keyword>
<accession>A0A6J2IZV9</accession>
<evidence type="ECO:0000256" key="5">
    <source>
        <dbReference type="ARBA" id="ARBA00039509"/>
    </source>
</evidence>
<dbReference type="GeneID" id="114002780"/>
<dbReference type="PANTHER" id="PTHR46811">
    <property type="entry name" value="COILED-COIL-HELIX-COILED-COIL-HELIX DOMAIN-CONTAINING PROTEIN 7"/>
    <property type="match status" value="1"/>
</dbReference>
<evidence type="ECO:0000313" key="7">
    <source>
        <dbReference type="RefSeq" id="XP_027604836.1"/>
    </source>
</evidence>
<keyword evidence="6" id="KW-1185">Reference proteome</keyword>
<dbReference type="Gene3D" id="1.10.287.1130">
    <property type="entry name" value="CytochromE C oxidase copper chaperone"/>
    <property type="match status" value="1"/>
</dbReference>
<dbReference type="InterPro" id="IPR009069">
    <property type="entry name" value="Cys_alpha_HP_mot_SF"/>
</dbReference>
<evidence type="ECO:0000313" key="10">
    <source>
        <dbReference type="RefSeq" id="XP_027604840.1"/>
    </source>
</evidence>
<dbReference type="InterPro" id="IPR051040">
    <property type="entry name" value="COX23"/>
</dbReference>
<dbReference type="SUPFAM" id="SSF47072">
    <property type="entry name" value="Cysteine alpha-hairpin motif"/>
    <property type="match status" value="1"/>
</dbReference>
<evidence type="ECO:0000313" key="9">
    <source>
        <dbReference type="RefSeq" id="XP_027604839.1"/>
    </source>
</evidence>
<proteinExistence type="inferred from homology"/>
<dbReference type="CTD" id="79145"/>